<dbReference type="HOGENOM" id="CLU_007127_12_1_1"/>
<keyword evidence="4 7" id="KW-1133">Transmembrane helix</keyword>
<gene>
    <name evidence="8" type="ORF">MVLG_01787</name>
</gene>
<evidence type="ECO:0000313" key="9">
    <source>
        <dbReference type="EnsemblFungi" id="MVLG_01787T0"/>
    </source>
</evidence>
<dbReference type="Proteomes" id="UP000017200">
    <property type="component" value="Unassembled WGS sequence"/>
</dbReference>
<evidence type="ECO:0000256" key="6">
    <source>
        <dbReference type="SAM" id="MobiDB-lite"/>
    </source>
</evidence>
<feature type="compositionally biased region" description="Low complexity" evidence="6">
    <location>
        <begin position="127"/>
        <end position="139"/>
    </location>
</feature>
<reference evidence="9" key="4">
    <citation type="submission" date="2015-06" db="UniProtKB">
        <authorList>
            <consortium name="EnsemblFungi"/>
        </authorList>
    </citation>
    <scope>IDENTIFICATION</scope>
</reference>
<reference evidence="10" key="1">
    <citation type="submission" date="2010-11" db="EMBL/GenBank/DDBJ databases">
        <title>The genome sequence of Microbotryum violaceum strain p1A1 Lamole.</title>
        <authorList>
            <person name="Cuomo C."/>
            <person name="Perlin M."/>
            <person name="Young S.K."/>
            <person name="Zeng Q."/>
            <person name="Gargeya S."/>
            <person name="Alvarado L."/>
            <person name="Berlin A."/>
            <person name="Chapman S.B."/>
            <person name="Chen Z."/>
            <person name="Freedman E."/>
            <person name="Gellesch M."/>
            <person name="Goldberg J."/>
            <person name="Griggs A."/>
            <person name="Gujja S."/>
            <person name="Heilman E."/>
            <person name="Heiman D."/>
            <person name="Howarth C."/>
            <person name="Mehta T."/>
            <person name="Neiman D."/>
            <person name="Pearson M."/>
            <person name="Roberts A."/>
            <person name="Saif S."/>
            <person name="Shea T."/>
            <person name="Shenoy N."/>
            <person name="Sisk P."/>
            <person name="Stolte C."/>
            <person name="Sykes S."/>
            <person name="White J."/>
            <person name="Yandava C."/>
            <person name="Haas B."/>
            <person name="Nusbaum C."/>
            <person name="Birren B."/>
        </authorList>
    </citation>
    <scope>NUCLEOTIDE SEQUENCE [LARGE SCALE GENOMIC DNA]</scope>
    <source>
        <strain evidence="10">p1A1 Lamole</strain>
    </source>
</reference>
<dbReference type="STRING" id="683840.U5H362"/>
<dbReference type="EMBL" id="GL541653">
    <property type="protein sequence ID" value="KDE08088.1"/>
    <property type="molecule type" value="Genomic_DNA"/>
</dbReference>
<evidence type="ECO:0000256" key="3">
    <source>
        <dbReference type="ARBA" id="ARBA00022692"/>
    </source>
</evidence>
<sequence>MPAPLPHQAAVGSALLESARTSLSPRGQDHLAPSSPILVGTSGSHDLSNRSSPRPESEMGDFSQLDSRDLRQWEQDAQLAQSMARPTMLNALARTRSNTVLATGHGVGVGAGATHSHSPDATATLDQLQQQQQQQQQQQHHTPQRNNSSSSGDQAYPHSHHQHQSSVSRRPGSVSHQANAMDHLADDLQRDVHHHRQHHHEHEHSTSMSVGRPPITPAGGSSRQHALSSASHHSGNNRSTPLRYGAGPSSGTPISLQHTAAAARLYRHHRNVSESSLDSQGGAYIDHRRQPHSLSLGTGASTNARFGASAGAVPAASVLERAGMVARSPDGYGGARLFPNPGRRRSEGGTGDDHDDHDGAGDNIDELSLGRSAGGPHDSDMVNSVLSSRTARDGPSRDHDLSSRDLDEHALSMSPDERHEHRPRAHLDRRDSRQSYRSTTEGHLMDDVDEDHHANHHDMGRHYLNDASRRESFVGPPEDDICFPTHGAAAEVDLIDMGHLEDQLHHHHHHHDDHHDQFNGGVAGVLPNFPYPFDFGALEEFADREKEGLPIPGAKRRGVKIAGGQPRDTLGVSPPGYGVSSATSRGGAFSSGSESGFGGVRRQRKLSESVAPGRYRRKLALFEGTGDDAGSSRGANTGAADRDGVANGGSHSILDTKTPLLDKNATAAASGYGSRGGPAGGGGGAALGASRPYRFSFYSNALPSTIHARSLAEIPAENQTFEELFVGRSSSPTTAVDDETSFRQSTGTMDPKLAFSPPSGTETGTHTPNHDHAPAGAHGASASGARPSGVPHGAQVRAAHARNNLIRSDVDAEANTWWLDVLCPTDSEMKVLSKVFGIHPLTTEDIQMEETREKIELFRNYYFVCFRSFEQDPYSPTYLEPLNMYIIVFREGTLSFHFRGTPHPQNVRRRIKQLKDYINVTSDWISYALIDDITDAFGPLIQNIEYEVDSIDELVLILKEAEQSDMLRRIGTCRKKVMGLLRLMGNKADVVKGLSKRCNENWSVAPKSDIGLYLSDIQDHITTSTQNLTHYEKILSRSHSNYLAQISIEMTDANNQINDVLSKLTALGTVLIPMNLVTGLWGMNVHVPGEDATGLHWFFSILGCLGAIAIGGAWLTYKVFVRSN</sequence>
<feature type="region of interest" description="Disordered" evidence="6">
    <location>
        <begin position="326"/>
        <end position="459"/>
    </location>
</feature>
<comment type="subcellular location">
    <subcellularLocation>
        <location evidence="1">Membrane</location>
        <topology evidence="1">Multi-pass membrane protein</topology>
    </subcellularLocation>
</comment>
<feature type="compositionally biased region" description="Basic and acidic residues" evidence="6">
    <location>
        <begin position="390"/>
        <end position="434"/>
    </location>
</feature>
<keyword evidence="3 7" id="KW-0812">Transmembrane</keyword>
<feature type="compositionally biased region" description="Polar residues" evidence="6">
    <location>
        <begin position="41"/>
        <end position="54"/>
    </location>
</feature>
<feature type="region of interest" description="Disordered" evidence="6">
    <location>
        <begin position="106"/>
        <end position="176"/>
    </location>
</feature>
<dbReference type="GO" id="GO:0015095">
    <property type="term" value="F:magnesium ion transmembrane transporter activity"/>
    <property type="evidence" value="ECO:0007669"/>
    <property type="project" value="InterPro"/>
</dbReference>
<feature type="region of interest" description="Disordered" evidence="6">
    <location>
        <begin position="624"/>
        <end position="659"/>
    </location>
</feature>
<dbReference type="AlphaFoldDB" id="U5H362"/>
<feature type="region of interest" description="Disordered" evidence="6">
    <location>
        <begin position="554"/>
        <end position="609"/>
    </location>
</feature>
<feature type="compositionally biased region" description="Low complexity" evidence="6">
    <location>
        <begin position="774"/>
        <end position="789"/>
    </location>
</feature>
<evidence type="ECO:0000256" key="5">
    <source>
        <dbReference type="ARBA" id="ARBA00023136"/>
    </source>
</evidence>
<dbReference type="GO" id="GO:0016020">
    <property type="term" value="C:membrane"/>
    <property type="evidence" value="ECO:0007669"/>
    <property type="project" value="UniProtKB-SubCell"/>
</dbReference>
<dbReference type="Gene3D" id="3.30.460.20">
    <property type="entry name" value="CorA soluble domain-like"/>
    <property type="match status" value="1"/>
</dbReference>
<evidence type="ECO:0000256" key="2">
    <source>
        <dbReference type="ARBA" id="ARBA00009765"/>
    </source>
</evidence>
<dbReference type="EMBL" id="AEIJ01000169">
    <property type="status" value="NOT_ANNOTATED_CDS"/>
    <property type="molecule type" value="Genomic_DNA"/>
</dbReference>
<accession>U5H362</accession>
<dbReference type="FunFam" id="3.30.460.20:FF:000006">
    <property type="entry name" value="Chromosome 1, whole genome shotgun sequence"/>
    <property type="match status" value="1"/>
</dbReference>
<dbReference type="InParanoid" id="U5H362"/>
<dbReference type="OMA" id="GGAYIDH"/>
<feature type="compositionally biased region" description="Basic and acidic residues" evidence="6">
    <location>
        <begin position="443"/>
        <end position="459"/>
    </location>
</feature>
<dbReference type="GO" id="GO:0010961">
    <property type="term" value="P:intracellular magnesium ion homeostasis"/>
    <property type="evidence" value="ECO:0007669"/>
    <property type="project" value="TreeGrafter"/>
</dbReference>
<feature type="compositionally biased region" description="Low complexity" evidence="6">
    <location>
        <begin position="584"/>
        <end position="594"/>
    </location>
</feature>
<dbReference type="Gene3D" id="1.20.58.340">
    <property type="entry name" value="Magnesium transport protein CorA, transmembrane region"/>
    <property type="match status" value="2"/>
</dbReference>
<feature type="transmembrane region" description="Helical" evidence="7">
    <location>
        <begin position="1064"/>
        <end position="1083"/>
    </location>
</feature>
<dbReference type="PANTHER" id="PTHR21535">
    <property type="entry name" value="MAGNESIUM AND COBALT TRANSPORT PROTEIN/MITOCHONDRIAL IMPORT INNER MEMBRANE TRANSLOCASE SUBUNIT TIM8"/>
    <property type="match status" value="1"/>
</dbReference>
<feature type="compositionally biased region" description="Polar residues" evidence="6">
    <location>
        <begin position="140"/>
        <end position="153"/>
    </location>
</feature>
<dbReference type="PANTHER" id="PTHR21535:SF51">
    <property type="entry name" value="MANGANESE RESISTANCE PROTEIN MNR2"/>
    <property type="match status" value="1"/>
</dbReference>
<keyword evidence="10" id="KW-1185">Reference proteome</keyword>
<feature type="region of interest" description="Disordered" evidence="6">
    <location>
        <begin position="1"/>
        <end position="64"/>
    </location>
</feature>
<dbReference type="CDD" id="cd12829">
    <property type="entry name" value="Alr1p-like"/>
    <property type="match status" value="1"/>
</dbReference>
<dbReference type="SUPFAM" id="SSF144083">
    <property type="entry name" value="Magnesium transport protein CorA, transmembrane region"/>
    <property type="match status" value="1"/>
</dbReference>
<dbReference type="InterPro" id="IPR045861">
    <property type="entry name" value="CorA_cytoplasmic_dom"/>
</dbReference>
<dbReference type="InterPro" id="IPR002523">
    <property type="entry name" value="MgTranspt_CorA/ZnTranspt_ZntB"/>
</dbReference>
<feature type="compositionally biased region" description="Polar residues" evidence="6">
    <location>
        <begin position="758"/>
        <end position="767"/>
    </location>
</feature>
<evidence type="ECO:0000256" key="1">
    <source>
        <dbReference type="ARBA" id="ARBA00004141"/>
    </source>
</evidence>
<protein>
    <recommendedName>
        <fullName evidence="11">Cora-domain-containing protein</fullName>
    </recommendedName>
</protein>
<dbReference type="OrthoDB" id="29879at2759"/>
<dbReference type="EnsemblFungi" id="MVLG_01787T0">
    <property type="protein sequence ID" value="MVLG_01787T0"/>
    <property type="gene ID" value="MVLG_01787"/>
</dbReference>
<evidence type="ECO:0000313" key="10">
    <source>
        <dbReference type="Proteomes" id="UP000017200"/>
    </source>
</evidence>
<dbReference type="FunFam" id="1.20.58.340:FF:000006">
    <property type="entry name" value="CorA family metal ion transporter"/>
    <property type="match status" value="1"/>
</dbReference>
<feature type="region of interest" description="Disordered" evidence="6">
    <location>
        <begin position="727"/>
        <end position="792"/>
    </location>
</feature>
<dbReference type="SUPFAM" id="SSF143865">
    <property type="entry name" value="CorA soluble domain-like"/>
    <property type="match status" value="1"/>
</dbReference>
<evidence type="ECO:0000256" key="4">
    <source>
        <dbReference type="ARBA" id="ARBA00022989"/>
    </source>
</evidence>
<evidence type="ECO:0000313" key="8">
    <source>
        <dbReference type="EMBL" id="KDE08088.1"/>
    </source>
</evidence>
<organism evidence="8">
    <name type="scientific">Microbotryum lychnidis-dioicae (strain p1A1 Lamole / MvSl-1064)</name>
    <name type="common">Anther smut fungus</name>
    <dbReference type="NCBI Taxonomy" id="683840"/>
    <lineage>
        <taxon>Eukaryota</taxon>
        <taxon>Fungi</taxon>
        <taxon>Dikarya</taxon>
        <taxon>Basidiomycota</taxon>
        <taxon>Pucciniomycotina</taxon>
        <taxon>Microbotryomycetes</taxon>
        <taxon>Microbotryales</taxon>
        <taxon>Microbotryaceae</taxon>
        <taxon>Microbotryum</taxon>
    </lineage>
</organism>
<feature type="compositionally biased region" description="Polar residues" evidence="6">
    <location>
        <begin position="219"/>
        <end position="240"/>
    </location>
</feature>
<proteinExistence type="inferred from homology"/>
<reference evidence="8" key="2">
    <citation type="submission" date="2010-11" db="EMBL/GenBank/DDBJ databases">
        <authorList>
            <consortium name="The Broad Institute Genome Sequencing Platform"/>
            <person name="Earl A."/>
            <person name="Ward D."/>
            <person name="Feldgarden M."/>
            <person name="Gevers D."/>
            <person name="Butler R."/>
            <person name="Young S.K."/>
            <person name="Zeng Q."/>
            <person name="Gargeya S."/>
            <person name="Fitzgerald M."/>
            <person name="Haas B."/>
            <person name="Abouelleil A."/>
            <person name="Alvarado L."/>
            <person name="Arachchi H.M."/>
            <person name="Berlin A."/>
            <person name="Brown A."/>
            <person name="Chapman S.B."/>
            <person name="Chen Z."/>
            <person name="Dunbar C."/>
            <person name="Freedman E."/>
            <person name="Gearin G."/>
            <person name="Gellesch M."/>
            <person name="Goldberg J."/>
            <person name="Griggs A."/>
            <person name="Gujja S."/>
            <person name="Heilman E."/>
            <person name="Heiman D."/>
            <person name="Howarth C."/>
            <person name="Larson L."/>
            <person name="Lui A."/>
            <person name="MacDonald P.J.P."/>
            <person name="Mehta T."/>
            <person name="Montmayeur A."/>
            <person name="Murphy C."/>
            <person name="Neiman D."/>
            <person name="Pearson M."/>
            <person name="Priest M."/>
            <person name="Roberts A."/>
            <person name="Saif S."/>
            <person name="Shea T."/>
            <person name="Shenoy N."/>
            <person name="Sisk P."/>
            <person name="Stolte C."/>
            <person name="Sykes S."/>
            <person name="White J."/>
            <person name="Yandava C."/>
            <person name="Wortman J."/>
            <person name="Nusbaum C."/>
            <person name="Birren B."/>
        </authorList>
    </citation>
    <scope>NUCLEOTIDE SEQUENCE</scope>
    <source>
        <strain evidence="8">P1A1 Lamole</strain>
    </source>
</reference>
<reference evidence="8 10" key="3">
    <citation type="journal article" date="2015" name="BMC Genomics">
        <title>Sex and parasites: genomic and transcriptomic analysis of Microbotryum lychnidis-dioicae, the biotrophic and plant-castrating anther smut fungus.</title>
        <authorList>
            <person name="Perlin M.H."/>
            <person name="Amselem J."/>
            <person name="Fontanillas E."/>
            <person name="Toh S.S."/>
            <person name="Chen Z."/>
            <person name="Goldberg J."/>
            <person name="Duplessis S."/>
            <person name="Henrissat B."/>
            <person name="Young S."/>
            <person name="Zeng Q."/>
            <person name="Aguileta G."/>
            <person name="Petit E."/>
            <person name="Badouin H."/>
            <person name="Andrews J."/>
            <person name="Razeeq D."/>
            <person name="Gabaldon T."/>
            <person name="Quesneville H."/>
            <person name="Giraud T."/>
            <person name="Hood M.E."/>
            <person name="Schultz D.J."/>
            <person name="Cuomo C.A."/>
        </authorList>
    </citation>
    <scope>NUCLEOTIDE SEQUENCE [LARGE SCALE GENOMIC DNA]</scope>
    <source>
        <strain evidence="10">p1A1 Lamole</strain>
        <strain evidence="8">P1A1 Lamole</strain>
    </source>
</reference>
<keyword evidence="5 7" id="KW-0472">Membrane</keyword>
<dbReference type="InterPro" id="IPR044089">
    <property type="entry name" value="Alr1-like"/>
</dbReference>
<evidence type="ECO:0008006" key="11">
    <source>
        <dbReference type="Google" id="ProtNLM"/>
    </source>
</evidence>
<comment type="similarity">
    <text evidence="2">Belongs to the CorA metal ion transporter (MIT) (TC 1.A.35) family.</text>
</comment>
<feature type="region of interest" description="Disordered" evidence="6">
    <location>
        <begin position="192"/>
        <end position="252"/>
    </location>
</feature>
<dbReference type="Pfam" id="PF01544">
    <property type="entry name" value="CorA"/>
    <property type="match status" value="1"/>
</dbReference>
<feature type="compositionally biased region" description="Basic and acidic residues" evidence="6">
    <location>
        <begin position="344"/>
        <end position="360"/>
    </location>
</feature>
<evidence type="ECO:0000256" key="7">
    <source>
        <dbReference type="SAM" id="Phobius"/>
    </source>
</evidence>
<feature type="transmembrane region" description="Helical" evidence="7">
    <location>
        <begin position="1095"/>
        <end position="1117"/>
    </location>
</feature>
<dbReference type="FunFam" id="1.20.58.340:FF:000008">
    <property type="entry name" value="CorA family metal ion transporter"/>
    <property type="match status" value="1"/>
</dbReference>
<dbReference type="InterPro" id="IPR045863">
    <property type="entry name" value="CorA_TM1_TM2"/>
</dbReference>
<name>U5H362_USTV1</name>